<dbReference type="Proteomes" id="UP000494165">
    <property type="component" value="Unassembled WGS sequence"/>
</dbReference>
<accession>A0A8S1CI26</accession>
<dbReference type="AlphaFoldDB" id="A0A8S1CI26"/>
<organism evidence="1 2">
    <name type="scientific">Cloeon dipterum</name>
    <dbReference type="NCBI Taxonomy" id="197152"/>
    <lineage>
        <taxon>Eukaryota</taxon>
        <taxon>Metazoa</taxon>
        <taxon>Ecdysozoa</taxon>
        <taxon>Arthropoda</taxon>
        <taxon>Hexapoda</taxon>
        <taxon>Insecta</taxon>
        <taxon>Pterygota</taxon>
        <taxon>Palaeoptera</taxon>
        <taxon>Ephemeroptera</taxon>
        <taxon>Pisciforma</taxon>
        <taxon>Baetidae</taxon>
        <taxon>Cloeon</taxon>
    </lineage>
</organism>
<sequence length="78" mass="8534">MELFQLKKHVPLNGSKRPVCNRQRYNATKVTCIAKEGGSLLTCSPSLVIAFSRSSANRVLGVKFNNVQRLREGVATSG</sequence>
<name>A0A8S1CI26_9INSE</name>
<evidence type="ECO:0000313" key="2">
    <source>
        <dbReference type="Proteomes" id="UP000494165"/>
    </source>
</evidence>
<protein>
    <submittedName>
        <fullName evidence="1">Uncharacterized protein</fullName>
    </submittedName>
</protein>
<evidence type="ECO:0000313" key="1">
    <source>
        <dbReference type="EMBL" id="CAB3367222.1"/>
    </source>
</evidence>
<reference evidence="1 2" key="1">
    <citation type="submission" date="2020-04" db="EMBL/GenBank/DDBJ databases">
        <authorList>
            <person name="Alioto T."/>
            <person name="Alioto T."/>
            <person name="Gomez Garrido J."/>
        </authorList>
    </citation>
    <scope>NUCLEOTIDE SEQUENCE [LARGE SCALE GENOMIC DNA]</scope>
</reference>
<comment type="caution">
    <text evidence="1">The sequence shown here is derived from an EMBL/GenBank/DDBJ whole genome shotgun (WGS) entry which is preliminary data.</text>
</comment>
<keyword evidence="2" id="KW-1185">Reference proteome</keyword>
<proteinExistence type="predicted"/>
<gene>
    <name evidence="1" type="ORF">CLODIP_2_CD04284</name>
</gene>
<dbReference type="EMBL" id="CADEPI010000029">
    <property type="protein sequence ID" value="CAB3367222.1"/>
    <property type="molecule type" value="Genomic_DNA"/>
</dbReference>